<evidence type="ECO:0000313" key="3">
    <source>
        <dbReference type="Proteomes" id="UP000095256"/>
    </source>
</evidence>
<protein>
    <submittedName>
        <fullName evidence="2">Uncharacterized protein</fullName>
    </submittedName>
</protein>
<dbReference type="AlphaFoldDB" id="A0A1E5KTI6"/>
<name>A0A1E5KTI6_9ENTE</name>
<accession>A0A1E5KTI6</accession>
<feature type="transmembrane region" description="Helical" evidence="1">
    <location>
        <begin position="7"/>
        <end position="28"/>
    </location>
</feature>
<dbReference type="RefSeq" id="WP_069699759.1">
    <property type="nucleotide sequence ID" value="NZ_JAGGMA010000004.1"/>
</dbReference>
<reference evidence="2 3" key="1">
    <citation type="submission" date="2016-09" db="EMBL/GenBank/DDBJ databases">
        <authorList>
            <person name="Capua I."/>
            <person name="De Benedictis P."/>
            <person name="Joannis T."/>
            <person name="Lombin L.H."/>
            <person name="Cattoli G."/>
        </authorList>
    </citation>
    <scope>NUCLEOTIDE SEQUENCE [LARGE SCALE GENOMIC DNA]</scope>
    <source>
        <strain evidence="2 3">LMG 25899</strain>
    </source>
</reference>
<comment type="caution">
    <text evidence="2">The sequence shown here is derived from an EMBL/GenBank/DDBJ whole genome shotgun (WGS) entry which is preliminary data.</text>
</comment>
<keyword evidence="1" id="KW-0812">Transmembrane</keyword>
<gene>
    <name evidence="2" type="ORF">BCR26_04810</name>
</gene>
<feature type="transmembrane region" description="Helical" evidence="1">
    <location>
        <begin position="40"/>
        <end position="60"/>
    </location>
</feature>
<evidence type="ECO:0000256" key="1">
    <source>
        <dbReference type="SAM" id="Phobius"/>
    </source>
</evidence>
<keyword evidence="1" id="KW-0472">Membrane</keyword>
<proteinExistence type="predicted"/>
<dbReference type="EMBL" id="MIEK01000056">
    <property type="protein sequence ID" value="OEH81171.1"/>
    <property type="molecule type" value="Genomic_DNA"/>
</dbReference>
<dbReference type="Proteomes" id="UP000095256">
    <property type="component" value="Unassembled WGS sequence"/>
</dbReference>
<keyword evidence="1" id="KW-1133">Transmembrane helix</keyword>
<dbReference type="OrthoDB" id="2330166at2"/>
<keyword evidence="3" id="KW-1185">Reference proteome</keyword>
<sequence length="289" mass="32412">MDIKYWIKFMLGVMFFSLIFALLIMLIPELAIISGTPDGWLGYWGGIIGSSLGVFGAYLVMKNQLDFEKKETKKEKEANVLMSNTSIKKGAMLIDSYFDKEKKEILRGIPLVNIGATAISHIEYSFSIINFEDATSDYFSGGEETRITEGFNPYTSYSGLDSVLSVSPIKLGTGDGFILTLSDGNEHQSIRYDTSKSSGTIPVLMPGNISYITIPNEIVGLYIYHMVCFMVAPTVDYDDMDPSVGGYPQLKIDVTFLDYLNVKHKRSFEVYSKNWNFDDYSFDLQSKAI</sequence>
<organism evidence="2 3">
    <name type="scientific">Enterococcus rivorum</name>
    <dbReference type="NCBI Taxonomy" id="762845"/>
    <lineage>
        <taxon>Bacteria</taxon>
        <taxon>Bacillati</taxon>
        <taxon>Bacillota</taxon>
        <taxon>Bacilli</taxon>
        <taxon>Lactobacillales</taxon>
        <taxon>Enterococcaceae</taxon>
        <taxon>Enterococcus</taxon>
    </lineage>
</organism>
<evidence type="ECO:0000313" key="2">
    <source>
        <dbReference type="EMBL" id="OEH81171.1"/>
    </source>
</evidence>